<name>A0ACC0XFQ7_9ROSI</name>
<comment type="caution">
    <text evidence="1">The sequence shown here is derived from an EMBL/GenBank/DDBJ whole genome shotgun (WGS) entry which is preliminary data.</text>
</comment>
<organism evidence="1 2">
    <name type="scientific">Pistacia integerrima</name>
    <dbReference type="NCBI Taxonomy" id="434235"/>
    <lineage>
        <taxon>Eukaryota</taxon>
        <taxon>Viridiplantae</taxon>
        <taxon>Streptophyta</taxon>
        <taxon>Embryophyta</taxon>
        <taxon>Tracheophyta</taxon>
        <taxon>Spermatophyta</taxon>
        <taxon>Magnoliopsida</taxon>
        <taxon>eudicotyledons</taxon>
        <taxon>Gunneridae</taxon>
        <taxon>Pentapetalae</taxon>
        <taxon>rosids</taxon>
        <taxon>malvids</taxon>
        <taxon>Sapindales</taxon>
        <taxon>Anacardiaceae</taxon>
        <taxon>Pistacia</taxon>
    </lineage>
</organism>
<proteinExistence type="predicted"/>
<dbReference type="Proteomes" id="UP001163603">
    <property type="component" value="Chromosome 12"/>
</dbReference>
<reference evidence="2" key="1">
    <citation type="journal article" date="2023" name="G3 (Bethesda)">
        <title>Genome assembly and association tests identify interacting loci associated with vigor, precocity, and sex in interspecific pistachio rootstocks.</title>
        <authorList>
            <person name="Palmer W."/>
            <person name="Jacygrad E."/>
            <person name="Sagayaradj S."/>
            <person name="Cavanaugh K."/>
            <person name="Han R."/>
            <person name="Bertier L."/>
            <person name="Beede B."/>
            <person name="Kafkas S."/>
            <person name="Golino D."/>
            <person name="Preece J."/>
            <person name="Michelmore R."/>
        </authorList>
    </citation>
    <scope>NUCLEOTIDE SEQUENCE [LARGE SCALE GENOMIC DNA]</scope>
</reference>
<evidence type="ECO:0000313" key="2">
    <source>
        <dbReference type="Proteomes" id="UP001163603"/>
    </source>
</evidence>
<dbReference type="EMBL" id="CM047747">
    <property type="protein sequence ID" value="KAJ0017124.1"/>
    <property type="molecule type" value="Genomic_DNA"/>
</dbReference>
<accession>A0ACC0XFQ7</accession>
<gene>
    <name evidence="1" type="ORF">Pint_09744</name>
</gene>
<sequence>MGTQYLVLVKTEDELLLTVGDVELDCDGRTLYDLNTEQSRTAEEKKRVPEQEEDDNDGAASRLTVTEETSRSAVKRGVRTVREMVKGRRRDSALLHTSIAARYNWFGYWMNICLVLFLEELCKWPCDCVPFFEVMCILHTAMASSPLSRPVWVVGWFLHKAWTLCMHYAIEGGAGTYSGKPRRKVTIANSGEKPKSKWDEGKMSLLRTVLDN</sequence>
<evidence type="ECO:0000313" key="1">
    <source>
        <dbReference type="EMBL" id="KAJ0017124.1"/>
    </source>
</evidence>
<protein>
    <submittedName>
        <fullName evidence="1">Uncharacterized protein</fullName>
    </submittedName>
</protein>
<keyword evidence="2" id="KW-1185">Reference proteome</keyword>